<dbReference type="PANTHER" id="PTHR28152">
    <property type="entry name" value="HYDROXYACYL-THIOESTER DEHYDRATASE TYPE 2, MITOCHONDRIAL"/>
    <property type="match status" value="1"/>
</dbReference>
<sequence>MNEQDIDSWKGRTFVAEEVLSERLIATYRATLAPYLAEVGDGEAPLASHWCLFPTEAPMAELGDDGHPKTYPHLPPPPLPRRMWAGGSLEFVSPLRIGDKVRRTTTLSDIQHKQGRSGELWFMAVDHVYDTDRGVAIRERQDIVYRAPVEPKAKPAAGQKAKTGAEPDRLPVLWQVETPPTLLVRYCSLLFNSHRIHFDLPYATEVEGYEGLVVHGPLQASLLLNGVATTLGHTPTRFSYRGQLPAIGGRRLDVCVAPQDAGSFHTRSAGGIHMSGQAEG</sequence>
<dbReference type="PANTHER" id="PTHR28152:SF1">
    <property type="entry name" value="HYDROXYACYL-THIOESTER DEHYDRATASE TYPE 2, MITOCHONDRIAL"/>
    <property type="match status" value="1"/>
</dbReference>
<dbReference type="InterPro" id="IPR052741">
    <property type="entry name" value="Mitochondrial_HTD2"/>
</dbReference>
<evidence type="ECO:0000313" key="2">
    <source>
        <dbReference type="EMBL" id="MBW3098190.1"/>
    </source>
</evidence>
<evidence type="ECO:0000313" key="3">
    <source>
        <dbReference type="Proteomes" id="UP001430804"/>
    </source>
</evidence>
<dbReference type="EMBL" id="JAHWQX010000003">
    <property type="protein sequence ID" value="MBW3098190.1"/>
    <property type="molecule type" value="Genomic_DNA"/>
</dbReference>
<feature type="domain" description="FAS1-like dehydratase" evidence="1">
    <location>
        <begin position="48"/>
        <end position="139"/>
    </location>
</feature>
<comment type="caution">
    <text evidence="2">The sequence shown here is derived from an EMBL/GenBank/DDBJ whole genome shotgun (WGS) entry which is preliminary data.</text>
</comment>
<accession>A0ABS6WSZ8</accession>
<evidence type="ECO:0000259" key="1">
    <source>
        <dbReference type="Pfam" id="PF13452"/>
    </source>
</evidence>
<dbReference type="InterPro" id="IPR039569">
    <property type="entry name" value="FAS1-like_DH_region"/>
</dbReference>
<gene>
    <name evidence="2" type="ORF">KY465_12960</name>
</gene>
<keyword evidence="3" id="KW-1185">Reference proteome</keyword>
<dbReference type="Proteomes" id="UP001430804">
    <property type="component" value="Unassembled WGS sequence"/>
</dbReference>
<proteinExistence type="predicted"/>
<name>A0ABS6WSZ8_9HYPH</name>
<protein>
    <submittedName>
        <fullName evidence="2">MaoC family dehydratase N-terminal domain-containing protein</fullName>
    </submittedName>
</protein>
<reference evidence="2" key="1">
    <citation type="submission" date="2021-07" db="EMBL/GenBank/DDBJ databases">
        <title>Pseudohoeflea marina sp. nov. a polyhydroxyalcanoate-producing bacterium.</title>
        <authorList>
            <person name="Zheng W."/>
            <person name="Yu S."/>
            <person name="Huang Y."/>
        </authorList>
    </citation>
    <scope>NUCLEOTIDE SEQUENCE</scope>
    <source>
        <strain evidence="2">DP4N28-3</strain>
    </source>
</reference>
<dbReference type="Pfam" id="PF13452">
    <property type="entry name" value="FAS1_DH_region"/>
    <property type="match status" value="1"/>
</dbReference>
<dbReference type="RefSeq" id="WP_219202116.1">
    <property type="nucleotide sequence ID" value="NZ_JAHWQX010000003.1"/>
</dbReference>
<organism evidence="2 3">
    <name type="scientific">Pseudohoeflea coraliihabitans</name>
    <dbReference type="NCBI Taxonomy" id="2860393"/>
    <lineage>
        <taxon>Bacteria</taxon>
        <taxon>Pseudomonadati</taxon>
        <taxon>Pseudomonadota</taxon>
        <taxon>Alphaproteobacteria</taxon>
        <taxon>Hyphomicrobiales</taxon>
        <taxon>Rhizobiaceae</taxon>
        <taxon>Pseudohoeflea</taxon>
    </lineage>
</organism>